<keyword evidence="3" id="KW-0813">Transport</keyword>
<comment type="cofactor">
    <cofactor evidence="10">
        <name>[2Fe-2S] cluster</name>
        <dbReference type="ChEBI" id="CHEBI:190135"/>
    </cofactor>
</comment>
<evidence type="ECO:0000259" key="11">
    <source>
        <dbReference type="PROSITE" id="PS51085"/>
    </source>
</evidence>
<protein>
    <submittedName>
        <fullName evidence="12">Adrenodoxin-like</fullName>
    </submittedName>
</protein>
<evidence type="ECO:0000256" key="3">
    <source>
        <dbReference type="ARBA" id="ARBA00022448"/>
    </source>
</evidence>
<organism evidence="12 13">
    <name type="scientific">Pelobates cultripes</name>
    <name type="common">Western spadefoot toad</name>
    <dbReference type="NCBI Taxonomy" id="61616"/>
    <lineage>
        <taxon>Eukaryota</taxon>
        <taxon>Metazoa</taxon>
        <taxon>Chordata</taxon>
        <taxon>Craniata</taxon>
        <taxon>Vertebrata</taxon>
        <taxon>Euteleostomi</taxon>
        <taxon>Amphibia</taxon>
        <taxon>Batrachia</taxon>
        <taxon>Anura</taxon>
        <taxon>Pelobatoidea</taxon>
        <taxon>Pelobatidae</taxon>
        <taxon>Pelobates</taxon>
    </lineage>
</organism>
<keyword evidence="9" id="KW-0496">Mitochondrion</keyword>
<evidence type="ECO:0000256" key="5">
    <source>
        <dbReference type="ARBA" id="ARBA00022723"/>
    </source>
</evidence>
<dbReference type="GO" id="GO:0005759">
    <property type="term" value="C:mitochondrial matrix"/>
    <property type="evidence" value="ECO:0007669"/>
    <property type="project" value="UniProtKB-SubCell"/>
</dbReference>
<name>A0AAD1WNP7_PELCU</name>
<evidence type="ECO:0000256" key="4">
    <source>
        <dbReference type="ARBA" id="ARBA00022714"/>
    </source>
</evidence>
<dbReference type="PRINTS" id="PR00355">
    <property type="entry name" value="ADRENODOXIN"/>
</dbReference>
<evidence type="ECO:0000256" key="6">
    <source>
        <dbReference type="ARBA" id="ARBA00022982"/>
    </source>
</evidence>
<dbReference type="AlphaFoldDB" id="A0AAD1WNP7"/>
<dbReference type="SUPFAM" id="SSF54292">
    <property type="entry name" value="2Fe-2S ferredoxin-like"/>
    <property type="match status" value="1"/>
</dbReference>
<dbReference type="Pfam" id="PF00111">
    <property type="entry name" value="Fer2"/>
    <property type="match status" value="1"/>
</dbReference>
<dbReference type="FunFam" id="3.10.20.30:FF:000013">
    <property type="entry name" value="Adrenodoxin, mitochondrial"/>
    <property type="match status" value="1"/>
</dbReference>
<feature type="domain" description="2Fe-2S ferredoxin-type" evidence="11">
    <location>
        <begin position="59"/>
        <end position="163"/>
    </location>
</feature>
<keyword evidence="6" id="KW-0249">Electron transport</keyword>
<accession>A0AAD1WNP7</accession>
<dbReference type="PROSITE" id="PS51085">
    <property type="entry name" value="2FE2S_FER_2"/>
    <property type="match status" value="1"/>
</dbReference>
<dbReference type="CDD" id="cd00207">
    <property type="entry name" value="fer2"/>
    <property type="match status" value="1"/>
</dbReference>
<dbReference type="PANTHER" id="PTHR23426">
    <property type="entry name" value="FERREDOXIN/ADRENODOXIN"/>
    <property type="match status" value="1"/>
</dbReference>
<dbReference type="InterPro" id="IPR012675">
    <property type="entry name" value="Beta-grasp_dom_sf"/>
</dbReference>
<keyword evidence="4" id="KW-0001">2Fe-2S</keyword>
<comment type="subcellular location">
    <subcellularLocation>
        <location evidence="1">Mitochondrion matrix</location>
    </subcellularLocation>
</comment>
<evidence type="ECO:0000256" key="10">
    <source>
        <dbReference type="ARBA" id="ARBA00034078"/>
    </source>
</evidence>
<evidence type="ECO:0000313" key="13">
    <source>
        <dbReference type="Proteomes" id="UP001295444"/>
    </source>
</evidence>
<evidence type="ECO:0000256" key="1">
    <source>
        <dbReference type="ARBA" id="ARBA00004305"/>
    </source>
</evidence>
<keyword evidence="7" id="KW-0408">Iron</keyword>
<dbReference type="EMBL" id="OW240920">
    <property type="protein sequence ID" value="CAH2315257.1"/>
    <property type="molecule type" value="Genomic_DNA"/>
</dbReference>
<dbReference type="Proteomes" id="UP001295444">
    <property type="component" value="Chromosome 09"/>
</dbReference>
<comment type="similarity">
    <text evidence="2">Belongs to the adrenodoxin/putidaredoxin family.</text>
</comment>
<dbReference type="GO" id="GO:0046872">
    <property type="term" value="F:metal ion binding"/>
    <property type="evidence" value="ECO:0007669"/>
    <property type="project" value="UniProtKB-KW"/>
</dbReference>
<dbReference type="InterPro" id="IPR001041">
    <property type="entry name" value="2Fe-2S_ferredoxin-type"/>
</dbReference>
<dbReference type="GO" id="GO:0009055">
    <property type="term" value="F:electron transfer activity"/>
    <property type="evidence" value="ECO:0007669"/>
    <property type="project" value="TreeGrafter"/>
</dbReference>
<reference evidence="12" key="1">
    <citation type="submission" date="2022-03" db="EMBL/GenBank/DDBJ databases">
        <authorList>
            <person name="Alioto T."/>
            <person name="Alioto T."/>
            <person name="Gomez Garrido J."/>
        </authorList>
    </citation>
    <scope>NUCLEOTIDE SEQUENCE</scope>
</reference>
<evidence type="ECO:0000313" key="12">
    <source>
        <dbReference type="EMBL" id="CAH2315257.1"/>
    </source>
</evidence>
<evidence type="ECO:0000256" key="8">
    <source>
        <dbReference type="ARBA" id="ARBA00023014"/>
    </source>
</evidence>
<evidence type="ECO:0000256" key="2">
    <source>
        <dbReference type="ARBA" id="ARBA00010914"/>
    </source>
</evidence>
<dbReference type="PANTHER" id="PTHR23426:SF70">
    <property type="entry name" value="2FE-2S FERREDOXIN-TYPE DOMAIN-CONTAINING PROTEIN"/>
    <property type="match status" value="1"/>
</dbReference>
<dbReference type="GO" id="GO:0051537">
    <property type="term" value="F:2 iron, 2 sulfur cluster binding"/>
    <property type="evidence" value="ECO:0007669"/>
    <property type="project" value="UniProtKB-KW"/>
</dbReference>
<sequence>MACRVAGLVRKFASGNKGLLSPLYYAITRAVPVCHARSFTSTARCQDSKANSGSSEDTLTVNFLNRDGETLTATTKEGESLLEVVIRHRLNIDGFGACEGTLACSTCHVIFDQKVFDQLDPISSDEMDMLDLAFGLTDMSRLGCQVCMNKSLDGMTVRVPKDISDVRQDVEMAKQNKQ</sequence>
<evidence type="ECO:0000256" key="9">
    <source>
        <dbReference type="ARBA" id="ARBA00023128"/>
    </source>
</evidence>
<dbReference type="InterPro" id="IPR001055">
    <property type="entry name" value="Adrenodoxin-like"/>
</dbReference>
<dbReference type="GO" id="GO:0140647">
    <property type="term" value="P:P450-containing electron transport chain"/>
    <property type="evidence" value="ECO:0007669"/>
    <property type="project" value="InterPro"/>
</dbReference>
<evidence type="ECO:0000256" key="7">
    <source>
        <dbReference type="ARBA" id="ARBA00023004"/>
    </source>
</evidence>
<dbReference type="InterPro" id="IPR018298">
    <property type="entry name" value="Adrenodoxin_Fe-S_BS"/>
</dbReference>
<dbReference type="PROSITE" id="PS00814">
    <property type="entry name" value="ADX"/>
    <property type="match status" value="1"/>
</dbReference>
<gene>
    <name evidence="12" type="ORF">PECUL_23A004415</name>
</gene>
<keyword evidence="13" id="KW-1185">Reference proteome</keyword>
<dbReference type="InterPro" id="IPR036010">
    <property type="entry name" value="2Fe-2S_ferredoxin-like_sf"/>
</dbReference>
<keyword evidence="8" id="KW-0411">Iron-sulfur</keyword>
<dbReference type="Gene3D" id="3.10.20.30">
    <property type="match status" value="1"/>
</dbReference>
<keyword evidence="5" id="KW-0479">Metal-binding</keyword>
<proteinExistence type="inferred from homology"/>